<reference evidence="1 2" key="1">
    <citation type="submission" date="2021-06" db="EMBL/GenBank/DDBJ databases">
        <title>Caerostris extrusa draft genome.</title>
        <authorList>
            <person name="Kono N."/>
            <person name="Arakawa K."/>
        </authorList>
    </citation>
    <scope>NUCLEOTIDE SEQUENCE [LARGE SCALE GENOMIC DNA]</scope>
</reference>
<dbReference type="AlphaFoldDB" id="A0AAV4TU08"/>
<evidence type="ECO:0000313" key="2">
    <source>
        <dbReference type="Proteomes" id="UP001054945"/>
    </source>
</evidence>
<dbReference type="Proteomes" id="UP001054945">
    <property type="component" value="Unassembled WGS sequence"/>
</dbReference>
<sequence>MALVALNTNQPTNQPILPESVISWFSPRIIHFGLSAFFSLVTMELGQSCQALKALLQWFKTRGRVSLCSGQRRHLLSFPVFHCWAPLRGIRLRLAL</sequence>
<organism evidence="1 2">
    <name type="scientific">Caerostris extrusa</name>
    <name type="common">Bark spider</name>
    <name type="synonym">Caerostris bankana</name>
    <dbReference type="NCBI Taxonomy" id="172846"/>
    <lineage>
        <taxon>Eukaryota</taxon>
        <taxon>Metazoa</taxon>
        <taxon>Ecdysozoa</taxon>
        <taxon>Arthropoda</taxon>
        <taxon>Chelicerata</taxon>
        <taxon>Arachnida</taxon>
        <taxon>Araneae</taxon>
        <taxon>Araneomorphae</taxon>
        <taxon>Entelegynae</taxon>
        <taxon>Araneoidea</taxon>
        <taxon>Araneidae</taxon>
        <taxon>Caerostris</taxon>
    </lineage>
</organism>
<evidence type="ECO:0000313" key="1">
    <source>
        <dbReference type="EMBL" id="GIY49364.1"/>
    </source>
</evidence>
<proteinExistence type="predicted"/>
<accession>A0AAV4TU08</accession>
<comment type="caution">
    <text evidence="1">The sequence shown here is derived from an EMBL/GenBank/DDBJ whole genome shotgun (WGS) entry which is preliminary data.</text>
</comment>
<gene>
    <name evidence="1" type="ORF">CEXT_785871</name>
</gene>
<name>A0AAV4TU08_CAEEX</name>
<dbReference type="EMBL" id="BPLR01011823">
    <property type="protein sequence ID" value="GIY49364.1"/>
    <property type="molecule type" value="Genomic_DNA"/>
</dbReference>
<keyword evidence="2" id="KW-1185">Reference proteome</keyword>
<protein>
    <submittedName>
        <fullName evidence="1">Uncharacterized protein</fullName>
    </submittedName>
</protein>